<dbReference type="InterPro" id="IPR012910">
    <property type="entry name" value="Plug_dom"/>
</dbReference>
<dbReference type="InterPro" id="IPR000531">
    <property type="entry name" value="Beta-barrel_TonB"/>
</dbReference>
<dbReference type="Proteomes" id="UP001595444">
    <property type="component" value="Unassembled WGS sequence"/>
</dbReference>
<dbReference type="EMBL" id="JBHRSL010000010">
    <property type="protein sequence ID" value="MFC3052841.1"/>
    <property type="molecule type" value="Genomic_DNA"/>
</dbReference>
<comment type="subcellular location">
    <subcellularLocation>
        <location evidence="1 11">Cell outer membrane</location>
        <topology evidence="1 11">Multi-pass membrane protein</topology>
    </subcellularLocation>
</comment>
<accession>A0ABV7D7L6</accession>
<keyword evidence="10 11" id="KW-0998">Cell outer membrane</keyword>
<evidence type="ECO:0000256" key="13">
    <source>
        <dbReference type="SAM" id="SignalP"/>
    </source>
</evidence>
<keyword evidence="7" id="KW-0406">Ion transport</keyword>
<proteinExistence type="inferred from homology"/>
<dbReference type="RefSeq" id="WP_194213518.1">
    <property type="nucleotide sequence ID" value="NZ_CP061205.1"/>
</dbReference>
<keyword evidence="13" id="KW-0732">Signal</keyword>
<evidence type="ECO:0000313" key="17">
    <source>
        <dbReference type="Proteomes" id="UP001595444"/>
    </source>
</evidence>
<feature type="chain" id="PRO_5045298134" evidence="13">
    <location>
        <begin position="25"/>
        <end position="697"/>
    </location>
</feature>
<evidence type="ECO:0000259" key="15">
    <source>
        <dbReference type="Pfam" id="PF07715"/>
    </source>
</evidence>
<evidence type="ECO:0000256" key="2">
    <source>
        <dbReference type="ARBA" id="ARBA00022448"/>
    </source>
</evidence>
<evidence type="ECO:0000256" key="11">
    <source>
        <dbReference type="PROSITE-ProRule" id="PRU01360"/>
    </source>
</evidence>
<dbReference type="PANTHER" id="PTHR32552">
    <property type="entry name" value="FERRICHROME IRON RECEPTOR-RELATED"/>
    <property type="match status" value="1"/>
</dbReference>
<keyword evidence="3 11" id="KW-1134">Transmembrane beta strand</keyword>
<dbReference type="PANTHER" id="PTHR32552:SF81">
    <property type="entry name" value="TONB-DEPENDENT OUTER MEMBRANE RECEPTOR"/>
    <property type="match status" value="1"/>
</dbReference>
<evidence type="ECO:0000256" key="12">
    <source>
        <dbReference type="RuleBase" id="RU003357"/>
    </source>
</evidence>
<keyword evidence="6" id="KW-0408">Iron</keyword>
<evidence type="ECO:0000256" key="5">
    <source>
        <dbReference type="ARBA" id="ARBA00022692"/>
    </source>
</evidence>
<keyword evidence="16" id="KW-0675">Receptor</keyword>
<dbReference type="Pfam" id="PF00593">
    <property type="entry name" value="TonB_dep_Rec_b-barrel"/>
    <property type="match status" value="1"/>
</dbReference>
<name>A0ABV7D7L6_9PROT</name>
<evidence type="ECO:0000256" key="4">
    <source>
        <dbReference type="ARBA" id="ARBA00022496"/>
    </source>
</evidence>
<evidence type="ECO:0000256" key="1">
    <source>
        <dbReference type="ARBA" id="ARBA00004571"/>
    </source>
</evidence>
<reference evidence="17" key="1">
    <citation type="journal article" date="2019" name="Int. J. Syst. Evol. Microbiol.">
        <title>The Global Catalogue of Microorganisms (GCM) 10K type strain sequencing project: providing services to taxonomists for standard genome sequencing and annotation.</title>
        <authorList>
            <consortium name="The Broad Institute Genomics Platform"/>
            <consortium name="The Broad Institute Genome Sequencing Center for Infectious Disease"/>
            <person name="Wu L."/>
            <person name="Ma J."/>
        </authorList>
    </citation>
    <scope>NUCLEOTIDE SEQUENCE [LARGE SCALE GENOMIC DNA]</scope>
    <source>
        <strain evidence="17">KCTC 62164</strain>
    </source>
</reference>
<comment type="similarity">
    <text evidence="11 12">Belongs to the TonB-dependent receptor family.</text>
</comment>
<evidence type="ECO:0000256" key="7">
    <source>
        <dbReference type="ARBA" id="ARBA00023065"/>
    </source>
</evidence>
<dbReference type="CDD" id="cd01347">
    <property type="entry name" value="ligand_gated_channel"/>
    <property type="match status" value="1"/>
</dbReference>
<keyword evidence="5 11" id="KW-0812">Transmembrane</keyword>
<evidence type="ECO:0000259" key="14">
    <source>
        <dbReference type="Pfam" id="PF00593"/>
    </source>
</evidence>
<feature type="domain" description="TonB-dependent receptor plug" evidence="15">
    <location>
        <begin position="55"/>
        <end position="155"/>
    </location>
</feature>
<keyword evidence="2 11" id="KW-0813">Transport</keyword>
<comment type="caution">
    <text evidence="16">The sequence shown here is derived from an EMBL/GenBank/DDBJ whole genome shotgun (WGS) entry which is preliminary data.</text>
</comment>
<feature type="domain" description="TonB-dependent receptor-like beta-barrel" evidence="14">
    <location>
        <begin position="262"/>
        <end position="660"/>
    </location>
</feature>
<evidence type="ECO:0000256" key="10">
    <source>
        <dbReference type="ARBA" id="ARBA00023237"/>
    </source>
</evidence>
<dbReference type="PROSITE" id="PS52016">
    <property type="entry name" value="TONB_DEPENDENT_REC_3"/>
    <property type="match status" value="1"/>
</dbReference>
<gene>
    <name evidence="16" type="ORF">ACFOKA_13080</name>
</gene>
<keyword evidence="17" id="KW-1185">Reference proteome</keyword>
<keyword evidence="4" id="KW-0410">Iron transport</keyword>
<keyword evidence="9 11" id="KW-0472">Membrane</keyword>
<dbReference type="Gene3D" id="2.40.170.20">
    <property type="entry name" value="TonB-dependent receptor, beta-barrel domain"/>
    <property type="match status" value="1"/>
</dbReference>
<protein>
    <submittedName>
        <fullName evidence="16">TonB-dependent receptor</fullName>
    </submittedName>
</protein>
<evidence type="ECO:0000313" key="16">
    <source>
        <dbReference type="EMBL" id="MFC3052841.1"/>
    </source>
</evidence>
<organism evidence="16 17">
    <name type="scientific">Kordiimonas pumila</name>
    <dbReference type="NCBI Taxonomy" id="2161677"/>
    <lineage>
        <taxon>Bacteria</taxon>
        <taxon>Pseudomonadati</taxon>
        <taxon>Pseudomonadota</taxon>
        <taxon>Alphaproteobacteria</taxon>
        <taxon>Kordiimonadales</taxon>
        <taxon>Kordiimonadaceae</taxon>
        <taxon>Kordiimonas</taxon>
    </lineage>
</organism>
<dbReference type="InterPro" id="IPR036942">
    <property type="entry name" value="Beta-barrel_TonB_sf"/>
</dbReference>
<evidence type="ECO:0000256" key="8">
    <source>
        <dbReference type="ARBA" id="ARBA00023077"/>
    </source>
</evidence>
<evidence type="ECO:0000256" key="9">
    <source>
        <dbReference type="ARBA" id="ARBA00023136"/>
    </source>
</evidence>
<evidence type="ECO:0000256" key="6">
    <source>
        <dbReference type="ARBA" id="ARBA00023004"/>
    </source>
</evidence>
<keyword evidence="8 12" id="KW-0798">TonB box</keyword>
<sequence>MSIKSLMLAGSAMALVHMSPAVTAQDMNADTDSSSEKFVMDEIIVMARKRSESLTSIPETIDAFTSDYIERAGITSLDDIGRQTPNIILNRRQDNEPNVVIRGVGSFGNTQGVGFYVDDVQNFTDQSASIEDVERIEILKGPQGTLYGGSNVGGAIKYVLKKPTGEFGVEGKAEYGAFDTRNFFGAINTPVIADKLSARVSGYYNHTDSYTSNSFLGNKPGMTNEWGIRLALAWEISENLTADFSYRHNEIENGGNIYVVAADGADYSRVVDFNNDVYNDRKVDGGILTLNYTTDFADLTSVTSYTKRTTALGWDLDYGSADGVFATNGDRDDTTVFTQELRLTSNGSGPFDWLVGGYYSSVDNRALTNNIDLFLGVDSGGPLFIKDFNNGDTDEKQYALFATTNYSFGAFKIGGGLRVARSEYKGAVVGVSDVDVNDTIILPKVTLSYDLTDNAMIYSNIALGSEPGKANVASGSLSPYEAEKATNYELGLKGTAVDRRLTYDIAAFYITYSKRQLENRFVDPDSGFIVEEITNIGRSVSYGLEGGISYMLTPELSFSASGGYLKSEWDDEDALYNLEPVDGLSVPNAPKFSGNAALDYRKPVGNDLVLGLRADVSHISLFYWDVPNVSSQPAQTIVNLRASIGDADDKWELAIRGENIFDEEYFTEYTPDVFGPGIGLGAPGKPASVMASFSFKF</sequence>
<dbReference type="InterPro" id="IPR039426">
    <property type="entry name" value="TonB-dep_rcpt-like"/>
</dbReference>
<dbReference type="SUPFAM" id="SSF56935">
    <property type="entry name" value="Porins"/>
    <property type="match status" value="1"/>
</dbReference>
<evidence type="ECO:0000256" key="3">
    <source>
        <dbReference type="ARBA" id="ARBA00022452"/>
    </source>
</evidence>
<dbReference type="Pfam" id="PF07715">
    <property type="entry name" value="Plug"/>
    <property type="match status" value="1"/>
</dbReference>
<feature type="signal peptide" evidence="13">
    <location>
        <begin position="1"/>
        <end position="24"/>
    </location>
</feature>